<keyword evidence="5" id="KW-0998">Cell outer membrane</keyword>
<accession>A0A937F671</accession>
<evidence type="ECO:0000259" key="7">
    <source>
        <dbReference type="Pfam" id="PF07980"/>
    </source>
</evidence>
<dbReference type="RefSeq" id="WP_202244921.1">
    <property type="nucleotide sequence ID" value="NZ_JAESIY010000007.1"/>
</dbReference>
<comment type="subcellular location">
    <subcellularLocation>
        <location evidence="1">Cell outer membrane</location>
    </subcellularLocation>
</comment>
<evidence type="ECO:0000259" key="8">
    <source>
        <dbReference type="Pfam" id="PF14322"/>
    </source>
</evidence>
<sequence>MKLLNIKCWVAGLLLTTVFSSCTDMDENLYDEVSADDTEFTVDDLPTIIGPAYISMRELYWGWEGMLDIYEESSDLIVTPYRVSIGWGDLYLDMHKHSWGPTINHANNMWVRAYNGITECNKAIYIIENLEDAGNTDAEIYELRALRAFYYYLLYDNFRNIPIVKRYDVPDGFIPEQEESADVYKFVESELLEAMPYLSEENNVETYGRFTTWAAKMTLAKLYLNSSVYIQQARWDDAIKQIDDIIASGKFDLLPSYADNFAVENENNAEEIFSIPFDSKYSSINTHYPQKTLYKLSSQTFNMPEPWGGSCAIPQFIDTYDEEDSRLTDSWLGGLQYTASDEPLMDGAKQFEYTNYLTSVDSAYYWEGYRFVKYEIPVGWSLAPGNDIPMFRYADALMIKAECLLRKGLSDEAAQLVTRVRERNFKTNPDKAVVTGAQLQGGSTYQYGEYLEGKVINPEGGADIQYGRFLDELAWEFVGEHHRKQDLIRFGVYTTKSWLQKKPSDPYRIIFPIPEPQRNANPNLVQNPGYN</sequence>
<evidence type="ECO:0000313" key="10">
    <source>
        <dbReference type="Proteomes" id="UP000659388"/>
    </source>
</evidence>
<dbReference type="Pfam" id="PF07980">
    <property type="entry name" value="SusD_RagB"/>
    <property type="match status" value="1"/>
</dbReference>
<dbReference type="Pfam" id="PF14322">
    <property type="entry name" value="SusD-like_3"/>
    <property type="match status" value="1"/>
</dbReference>
<dbReference type="EMBL" id="JAESIY010000007">
    <property type="protein sequence ID" value="MBL3657126.1"/>
    <property type="molecule type" value="Genomic_DNA"/>
</dbReference>
<evidence type="ECO:0000256" key="3">
    <source>
        <dbReference type="ARBA" id="ARBA00022729"/>
    </source>
</evidence>
<dbReference type="InterPro" id="IPR012944">
    <property type="entry name" value="SusD_RagB_dom"/>
</dbReference>
<comment type="caution">
    <text evidence="9">The sequence shown here is derived from an EMBL/GenBank/DDBJ whole genome shotgun (WGS) entry which is preliminary data.</text>
</comment>
<evidence type="ECO:0000256" key="4">
    <source>
        <dbReference type="ARBA" id="ARBA00023136"/>
    </source>
</evidence>
<keyword evidence="4" id="KW-0472">Membrane</keyword>
<protein>
    <submittedName>
        <fullName evidence="9">RagB/SusD family nutrient uptake outer membrane protein</fullName>
    </submittedName>
</protein>
<proteinExistence type="inferred from homology"/>
<organism evidence="9 10">
    <name type="scientific">Fulvivirga sediminis</name>
    <dbReference type="NCBI Taxonomy" id="2803949"/>
    <lineage>
        <taxon>Bacteria</taxon>
        <taxon>Pseudomonadati</taxon>
        <taxon>Bacteroidota</taxon>
        <taxon>Cytophagia</taxon>
        <taxon>Cytophagales</taxon>
        <taxon>Fulvivirgaceae</taxon>
        <taxon>Fulvivirga</taxon>
    </lineage>
</organism>
<feature type="domain" description="SusD-like N-terminal" evidence="8">
    <location>
        <begin position="87"/>
        <end position="224"/>
    </location>
</feature>
<evidence type="ECO:0000256" key="5">
    <source>
        <dbReference type="ARBA" id="ARBA00023237"/>
    </source>
</evidence>
<evidence type="ECO:0000256" key="6">
    <source>
        <dbReference type="SAM" id="SignalP"/>
    </source>
</evidence>
<dbReference type="SUPFAM" id="SSF48452">
    <property type="entry name" value="TPR-like"/>
    <property type="match status" value="1"/>
</dbReference>
<evidence type="ECO:0000256" key="2">
    <source>
        <dbReference type="ARBA" id="ARBA00006275"/>
    </source>
</evidence>
<name>A0A937F671_9BACT</name>
<evidence type="ECO:0000256" key="1">
    <source>
        <dbReference type="ARBA" id="ARBA00004442"/>
    </source>
</evidence>
<keyword evidence="10" id="KW-1185">Reference proteome</keyword>
<reference evidence="9" key="1">
    <citation type="submission" date="2021-01" db="EMBL/GenBank/DDBJ databases">
        <title>Fulvivirga kasyanovii gen. nov., sp nov., a novel member of the phylum Bacteroidetes isolated from seawater in a mussel farm.</title>
        <authorList>
            <person name="Zhao L.-H."/>
            <person name="Wang Z.-J."/>
        </authorList>
    </citation>
    <scope>NUCLEOTIDE SEQUENCE</scope>
    <source>
        <strain evidence="9">2943</strain>
    </source>
</reference>
<feature type="domain" description="RagB/SusD" evidence="7">
    <location>
        <begin position="315"/>
        <end position="530"/>
    </location>
</feature>
<dbReference type="InterPro" id="IPR011990">
    <property type="entry name" value="TPR-like_helical_dom_sf"/>
</dbReference>
<keyword evidence="3 6" id="KW-0732">Signal</keyword>
<dbReference type="PROSITE" id="PS51257">
    <property type="entry name" value="PROKAR_LIPOPROTEIN"/>
    <property type="match status" value="1"/>
</dbReference>
<comment type="similarity">
    <text evidence="2">Belongs to the SusD family.</text>
</comment>
<feature type="chain" id="PRO_5037105627" evidence="6">
    <location>
        <begin position="24"/>
        <end position="531"/>
    </location>
</feature>
<feature type="signal peptide" evidence="6">
    <location>
        <begin position="1"/>
        <end position="23"/>
    </location>
</feature>
<evidence type="ECO:0000313" key="9">
    <source>
        <dbReference type="EMBL" id="MBL3657126.1"/>
    </source>
</evidence>
<dbReference type="AlphaFoldDB" id="A0A937F671"/>
<dbReference type="Proteomes" id="UP000659388">
    <property type="component" value="Unassembled WGS sequence"/>
</dbReference>
<dbReference type="InterPro" id="IPR033985">
    <property type="entry name" value="SusD-like_N"/>
</dbReference>
<dbReference type="GO" id="GO:0009279">
    <property type="term" value="C:cell outer membrane"/>
    <property type="evidence" value="ECO:0007669"/>
    <property type="project" value="UniProtKB-SubCell"/>
</dbReference>
<gene>
    <name evidence="9" type="ORF">JL102_13345</name>
</gene>
<dbReference type="Gene3D" id="1.25.40.390">
    <property type="match status" value="1"/>
</dbReference>